<dbReference type="Pfam" id="PF00071">
    <property type="entry name" value="Ras"/>
    <property type="match status" value="1"/>
</dbReference>
<dbReference type="OrthoDB" id="8830751at2759"/>
<keyword evidence="3" id="KW-0342">GTP-binding</keyword>
<dbReference type="GO" id="GO:0005525">
    <property type="term" value="F:GTP binding"/>
    <property type="evidence" value="ECO:0007669"/>
    <property type="project" value="UniProtKB-KW"/>
</dbReference>
<reference evidence="4" key="1">
    <citation type="thesis" date="2020" institute="ProQuest LLC" country="789 East Eisenhower Parkway, Ann Arbor, MI, USA">
        <title>Comparative Genomics and Chromosome Evolution.</title>
        <authorList>
            <person name="Mudd A.B."/>
        </authorList>
    </citation>
    <scope>NUCLEOTIDE SEQUENCE</scope>
    <source>
        <strain evidence="4">HN-11 Male</strain>
        <tissue evidence="4">Kidney and liver</tissue>
    </source>
</reference>
<comment type="caution">
    <text evidence="4">The sequence shown here is derived from an EMBL/GenBank/DDBJ whole genome shotgun (WGS) entry which is preliminary data.</text>
</comment>
<evidence type="ECO:0000313" key="5">
    <source>
        <dbReference type="Proteomes" id="UP000770717"/>
    </source>
</evidence>
<evidence type="ECO:0000256" key="2">
    <source>
        <dbReference type="ARBA" id="ARBA00022741"/>
    </source>
</evidence>
<protein>
    <submittedName>
        <fullName evidence="4">Uncharacterized protein</fullName>
    </submittedName>
</protein>
<dbReference type="SMART" id="SM00175">
    <property type="entry name" value="RAB"/>
    <property type="match status" value="1"/>
</dbReference>
<comment type="similarity">
    <text evidence="1">Belongs to the small GTPase superfamily. Rho family.</text>
</comment>
<dbReference type="InterPro" id="IPR003578">
    <property type="entry name" value="Small_GTPase_Rho"/>
</dbReference>
<organism evidence="4 5">
    <name type="scientific">Eleutherodactylus coqui</name>
    <name type="common">Puerto Rican coqui</name>
    <dbReference type="NCBI Taxonomy" id="57060"/>
    <lineage>
        <taxon>Eukaryota</taxon>
        <taxon>Metazoa</taxon>
        <taxon>Chordata</taxon>
        <taxon>Craniata</taxon>
        <taxon>Vertebrata</taxon>
        <taxon>Euteleostomi</taxon>
        <taxon>Amphibia</taxon>
        <taxon>Batrachia</taxon>
        <taxon>Anura</taxon>
        <taxon>Neobatrachia</taxon>
        <taxon>Hyloidea</taxon>
        <taxon>Eleutherodactylidae</taxon>
        <taxon>Eleutherodactylinae</taxon>
        <taxon>Eleutherodactylus</taxon>
        <taxon>Eleutherodactylus</taxon>
    </lineage>
</organism>
<dbReference type="InterPro" id="IPR027417">
    <property type="entry name" value="P-loop_NTPase"/>
</dbReference>
<dbReference type="FunFam" id="3.40.50.300:FF:001179">
    <property type="entry name" value="Rho family GTPase"/>
    <property type="match status" value="1"/>
</dbReference>
<gene>
    <name evidence="4" type="ORF">GDO78_019971</name>
</gene>
<dbReference type="InterPro" id="IPR001806">
    <property type="entry name" value="Small_GTPase"/>
</dbReference>
<accession>A0A8J6EBQ5</accession>
<dbReference type="SUPFAM" id="SSF52540">
    <property type="entry name" value="P-loop containing nucleoside triphosphate hydrolases"/>
    <property type="match status" value="1"/>
</dbReference>
<dbReference type="EMBL" id="WNTK01044649">
    <property type="protein sequence ID" value="KAG9460721.1"/>
    <property type="molecule type" value="Genomic_DNA"/>
</dbReference>
<dbReference type="PROSITE" id="PS51420">
    <property type="entry name" value="RHO"/>
    <property type="match status" value="1"/>
</dbReference>
<keyword evidence="5" id="KW-1185">Reference proteome</keyword>
<dbReference type="Gene3D" id="3.40.50.300">
    <property type="entry name" value="P-loop containing nucleotide triphosphate hydrolases"/>
    <property type="match status" value="1"/>
</dbReference>
<name>A0A8J6EBQ5_ELECQ</name>
<evidence type="ECO:0000313" key="4">
    <source>
        <dbReference type="EMBL" id="KAG9460721.1"/>
    </source>
</evidence>
<keyword evidence="2" id="KW-0547">Nucleotide-binding</keyword>
<dbReference type="SMART" id="SM00174">
    <property type="entry name" value="RHO"/>
    <property type="match status" value="1"/>
</dbReference>
<dbReference type="NCBIfam" id="TIGR00231">
    <property type="entry name" value="small_GTP"/>
    <property type="match status" value="1"/>
</dbReference>
<dbReference type="GO" id="GO:0003924">
    <property type="term" value="F:GTPase activity"/>
    <property type="evidence" value="ECO:0007669"/>
    <property type="project" value="InterPro"/>
</dbReference>
<dbReference type="GO" id="GO:0007264">
    <property type="term" value="P:small GTPase-mediated signal transduction"/>
    <property type="evidence" value="ECO:0007669"/>
    <property type="project" value="InterPro"/>
</dbReference>
<dbReference type="Proteomes" id="UP000770717">
    <property type="component" value="Unassembled WGS sequence"/>
</dbReference>
<dbReference type="InterPro" id="IPR005225">
    <property type="entry name" value="Small_GTP-bd"/>
</dbReference>
<dbReference type="AlphaFoldDB" id="A0A8J6EBQ5"/>
<dbReference type="SMART" id="SM00173">
    <property type="entry name" value="RAS"/>
    <property type="match status" value="1"/>
</dbReference>
<evidence type="ECO:0000256" key="1">
    <source>
        <dbReference type="ARBA" id="ARBA00010142"/>
    </source>
</evidence>
<dbReference type="PRINTS" id="PR00449">
    <property type="entry name" value="RASTRNSFRMNG"/>
</dbReference>
<dbReference type="PROSITE" id="PS51421">
    <property type="entry name" value="RAS"/>
    <property type="match status" value="1"/>
</dbReference>
<proteinExistence type="inferred from homology"/>
<sequence>MESIRKKLVVIGDAMCGKTCLLYVFCKKEFPDDYRLRIFSYQSILLLDGKTVELEMLDTYGREDYDRLRPVCYPGTDVILMCFSVDNPVSLENIHQKWVPEVKNFCPNVPFILVANKKDLRNDEHICNELAEMEQKLLWTEVGREMATHISAYEYMECSAKTNDGVREVFETATRAALQKRHRPSGKSRSCCKLL</sequence>
<dbReference type="PANTHER" id="PTHR24072">
    <property type="entry name" value="RHO FAMILY GTPASE"/>
    <property type="match status" value="1"/>
</dbReference>
<evidence type="ECO:0000256" key="3">
    <source>
        <dbReference type="ARBA" id="ARBA00023134"/>
    </source>
</evidence>
<dbReference type="PROSITE" id="PS51419">
    <property type="entry name" value="RAB"/>
    <property type="match status" value="1"/>
</dbReference>